<keyword evidence="7 10" id="KW-1133">Transmembrane helix</keyword>
<comment type="caution">
    <text evidence="10">Lacks conserved residue(s) required for the propagation of feature annotation.</text>
</comment>
<comment type="similarity">
    <text evidence="10">Belongs to the SecD/SecF family. SecD subfamily.</text>
</comment>
<dbReference type="NCBIfam" id="TIGR01129">
    <property type="entry name" value="secD"/>
    <property type="match status" value="1"/>
</dbReference>
<dbReference type="InterPro" id="IPR022813">
    <property type="entry name" value="SecD/SecF_arch_bac"/>
</dbReference>
<comment type="subunit">
    <text evidence="10">Forms a complex with SecF. Part of the essential Sec protein translocation apparatus which comprises SecA, SecYEG and auxiliary proteins SecDF-YajC and YidC.</text>
</comment>
<dbReference type="InterPro" id="IPR048631">
    <property type="entry name" value="SecD_1st"/>
</dbReference>
<dbReference type="HAMAP" id="MF_01463_B">
    <property type="entry name" value="SecD_B"/>
    <property type="match status" value="1"/>
</dbReference>
<dbReference type="Gene3D" id="3.30.1360.200">
    <property type="match status" value="1"/>
</dbReference>
<dbReference type="Gene3D" id="1.20.1640.10">
    <property type="entry name" value="Multidrug efflux transporter AcrB transmembrane domain"/>
    <property type="match status" value="2"/>
</dbReference>
<evidence type="ECO:0000256" key="9">
    <source>
        <dbReference type="ARBA" id="ARBA00023136"/>
    </source>
</evidence>
<feature type="transmembrane region" description="Helical" evidence="10">
    <location>
        <begin position="584"/>
        <end position="608"/>
    </location>
</feature>
<dbReference type="InterPro" id="IPR005665">
    <property type="entry name" value="SecF_bac"/>
</dbReference>
<dbReference type="GO" id="GO:0005886">
    <property type="term" value="C:plasma membrane"/>
    <property type="evidence" value="ECO:0007669"/>
    <property type="project" value="UniProtKB-SubCell"/>
</dbReference>
<dbReference type="Pfam" id="PF02355">
    <property type="entry name" value="SecD_SecF_C"/>
    <property type="match status" value="2"/>
</dbReference>
<keyword evidence="5 10" id="KW-0812">Transmembrane</keyword>
<dbReference type="InterPro" id="IPR022645">
    <property type="entry name" value="SecD/SecF_bac"/>
</dbReference>
<dbReference type="Gene3D" id="3.30.70.3400">
    <property type="match status" value="2"/>
</dbReference>
<keyword evidence="6 10" id="KW-0653">Protein transport</keyword>
<dbReference type="Pfam" id="PF22599">
    <property type="entry name" value="SecDF_P1_head"/>
    <property type="match status" value="1"/>
</dbReference>
<evidence type="ECO:0000256" key="11">
    <source>
        <dbReference type="HAMAP-Rule" id="MF_01464"/>
    </source>
</evidence>
<feature type="transmembrane region" description="Helical" evidence="10">
    <location>
        <begin position="511"/>
        <end position="531"/>
    </location>
</feature>
<dbReference type="Pfam" id="PF07549">
    <property type="entry name" value="Sec_GG"/>
    <property type="match status" value="2"/>
</dbReference>
<evidence type="ECO:0000256" key="4">
    <source>
        <dbReference type="ARBA" id="ARBA00022519"/>
    </source>
</evidence>
<dbReference type="InterPro" id="IPR005791">
    <property type="entry name" value="SecD"/>
</dbReference>
<comment type="subunit">
    <text evidence="11">Forms a complex with SecD. Part of the essential Sec protein translocation apparatus which comprises SecA, SecYEG and auxiliary proteins SecDF-YajC and YidC.</text>
</comment>
<dbReference type="NCBIfam" id="TIGR00966">
    <property type="entry name" value="transloc_SecF"/>
    <property type="match status" value="1"/>
</dbReference>
<dbReference type="HAMAP" id="MF_01464_B">
    <property type="entry name" value="SecF_B"/>
    <property type="match status" value="1"/>
</dbReference>
<feature type="transmembrane region" description="Helical" evidence="10">
    <location>
        <begin position="645"/>
        <end position="666"/>
    </location>
</feature>
<dbReference type="RefSeq" id="WP_094488459.1">
    <property type="nucleotide sequence ID" value="NZ_JAGIBR010000005.1"/>
</dbReference>
<evidence type="ECO:0000256" key="3">
    <source>
        <dbReference type="ARBA" id="ARBA00022475"/>
    </source>
</evidence>
<keyword evidence="3 10" id="KW-1003">Cell membrane</keyword>
<dbReference type="AlphaFoldDB" id="A0AB35BV15"/>
<dbReference type="NCBIfam" id="NF009583">
    <property type="entry name" value="PRK13024.1-3"/>
    <property type="match status" value="1"/>
</dbReference>
<evidence type="ECO:0000256" key="6">
    <source>
        <dbReference type="ARBA" id="ARBA00022927"/>
    </source>
</evidence>
<sequence>MLNRYPLWKNLLIILVLAICTLLALPNLYGEDPSVQISPTRTTQVDDQLINNLEGLLKEQNVPYKRIERLDDQVLVRFNDTETQLKAKDLIARDLGNGYMTALNLAPDMPQWLEDLGIRPMYLGLDLRGGVHFLLEIDMQSLITQLTESYADEIKAALSEHKTPYQSVTVNGETIEVRFKTDAEAANARNSITINKPNLMQLNWSINGNQLIAKLSSSEITERKNNVVAQNIVTLRNRVNELGVAEPVIQRQGAERIVVQLPGVQDTAQAKEILGTTATLEFHIVYENSAMEAPQVAQGLKKAPLGTKLYHWRDSDQPILLKRQVMLTGESIVNAVAQIDPENRRPLVAITLDSQGADKFSVATKANVGKPMATVFIEHKTETVMENGKEVKRNIVTEEVANAATIQQQLFKNFVITGLDSLDEANKLAITLRSGALAAPIQIIEERTIGPSAGKDNIQKGMNAALYGLIAVMAFMLIRYSAFGLIANIALFANLVLIIACLSLLQATLTLPGIAGIVLSLGMSVDANVLINERIRELLRKGVSPQNAINDGFNRAFATIMDANLTSLFAAVVLFLIGSGAIKGFAVTLTIGIITSVFTAVFMNRAIVNAIWGGRRLKSIPIGGKELLHIFSGDTTYDFMKYAKAWVIFCVFVIVAAIGSVGVFGFKYGLDFTGGTEVEAVYQNSIETDDVRSAIEHAGLKDAEVQHFGSSRNVLITLPIIEGMNEASISTNVLNALETLDPNVEIKRVDFIGSKVGDELVTGGVLASAIAILMILAYIWMRFEWKLAVSTILSTLHDAAFILAVFAILGMYGHLQFDLTSLAAILAVIGYSVNDTVVVLDRIRENFRASRTGTPKEIIDQAINQTLSRTIMTSVTTLLACLSLYLFGGEAIHTFSFIMLIGILVGTYSSIFIASSCALLLGLKREDLLPPKKEKEDQPEQESMTYF</sequence>
<comment type="function">
    <text evidence="10">Part of the Sec protein translocase complex. Interacts with the SecYEG preprotein conducting channel. SecDF uses the proton motive force (PMF) to complete protein translocation after the ATP-dependent function of SecA.</text>
</comment>
<gene>
    <name evidence="10 13" type="primary">secD</name>
    <name evidence="11" type="synonym">secF</name>
    <name evidence="13" type="ORF">J7561_00425</name>
</gene>
<dbReference type="InterPro" id="IPR000731">
    <property type="entry name" value="SSD"/>
</dbReference>
<dbReference type="PANTHER" id="PTHR30081:SF1">
    <property type="entry name" value="PROTEIN TRANSLOCASE SUBUNIT SECD"/>
    <property type="match status" value="1"/>
</dbReference>
<feature type="transmembrane region" description="Helical" evidence="10">
    <location>
        <begin position="871"/>
        <end position="888"/>
    </location>
</feature>
<dbReference type="Pfam" id="PF13721">
    <property type="entry name" value="SecD-TM1"/>
    <property type="match status" value="1"/>
</dbReference>
<dbReference type="Gene3D" id="3.30.70.260">
    <property type="match status" value="1"/>
</dbReference>
<dbReference type="InterPro" id="IPR055344">
    <property type="entry name" value="SecD_SecF_C_bact"/>
</dbReference>
<dbReference type="GO" id="GO:0006605">
    <property type="term" value="P:protein targeting"/>
    <property type="evidence" value="ECO:0007669"/>
    <property type="project" value="UniProtKB-UniRule"/>
</dbReference>
<comment type="similarity">
    <text evidence="11">Belongs to the SecD/SecF family. SecF subfamily.</text>
</comment>
<evidence type="ECO:0000256" key="2">
    <source>
        <dbReference type="ARBA" id="ARBA00022448"/>
    </source>
</evidence>
<keyword evidence="4" id="KW-0997">Cell inner membrane</keyword>
<accession>A0AB35BV15</accession>
<keyword evidence="2 10" id="KW-0813">Transport</keyword>
<dbReference type="NCBIfam" id="TIGR00916">
    <property type="entry name" value="2A0604s01"/>
    <property type="match status" value="2"/>
</dbReference>
<dbReference type="InterPro" id="IPR022646">
    <property type="entry name" value="SecD/SecF_CS"/>
</dbReference>
<evidence type="ECO:0000256" key="1">
    <source>
        <dbReference type="ARBA" id="ARBA00004651"/>
    </source>
</evidence>
<dbReference type="PROSITE" id="PS50156">
    <property type="entry name" value="SSD"/>
    <property type="match status" value="1"/>
</dbReference>
<organism evidence="13 14">
    <name type="scientific">Wohlfahrtiimonas chitiniclastica</name>
    <dbReference type="NCBI Taxonomy" id="400946"/>
    <lineage>
        <taxon>Bacteria</taxon>
        <taxon>Pseudomonadati</taxon>
        <taxon>Pseudomonadota</taxon>
        <taxon>Gammaproteobacteria</taxon>
        <taxon>Cardiobacteriales</taxon>
        <taxon>Ignatzschineriaceae</taxon>
        <taxon>Wohlfahrtiimonas</taxon>
    </lineage>
</organism>
<feature type="transmembrane region" description="Helical" evidence="10">
    <location>
        <begin position="461"/>
        <end position="478"/>
    </location>
</feature>
<evidence type="ECO:0000256" key="8">
    <source>
        <dbReference type="ARBA" id="ARBA00023010"/>
    </source>
</evidence>
<evidence type="ECO:0000256" key="5">
    <source>
        <dbReference type="ARBA" id="ARBA00022692"/>
    </source>
</evidence>
<dbReference type="InterPro" id="IPR027398">
    <property type="entry name" value="SecD-TM"/>
</dbReference>
<comment type="subcellular location">
    <subcellularLocation>
        <location evidence="1 10">Cell membrane</location>
        <topology evidence="1 10">Multi-pass membrane protein</topology>
    </subcellularLocation>
</comment>
<keyword evidence="9 10" id="KW-0472">Membrane</keyword>
<feature type="transmembrane region" description="Helical" evidence="10">
    <location>
        <begin position="485"/>
        <end position="505"/>
    </location>
</feature>
<dbReference type="FunFam" id="3.30.70.3400:FF:000003">
    <property type="entry name" value="Preprotein translocase subunit SecD"/>
    <property type="match status" value="1"/>
</dbReference>
<feature type="transmembrane region" description="Helical" evidence="10">
    <location>
        <begin position="792"/>
        <end position="813"/>
    </location>
</feature>
<dbReference type="InterPro" id="IPR054384">
    <property type="entry name" value="SecDF_P1_head"/>
</dbReference>
<dbReference type="FunFam" id="1.20.1640.10:FF:000004">
    <property type="entry name" value="Protein translocase subunit SecD"/>
    <property type="match status" value="1"/>
</dbReference>
<evidence type="ECO:0000256" key="7">
    <source>
        <dbReference type="ARBA" id="ARBA00022989"/>
    </source>
</evidence>
<dbReference type="EMBL" id="JAGIBU010000001">
    <property type="protein sequence ID" value="MBS7823667.1"/>
    <property type="molecule type" value="Genomic_DNA"/>
</dbReference>
<keyword evidence="8 10" id="KW-0811">Translocation</keyword>
<name>A0AB35BV15_9GAMM</name>
<dbReference type="GO" id="GO:0043952">
    <property type="term" value="P:protein transport by the Sec complex"/>
    <property type="evidence" value="ECO:0007669"/>
    <property type="project" value="UniProtKB-UniRule"/>
</dbReference>
<reference evidence="13" key="1">
    <citation type="submission" date="2021-03" db="EMBL/GenBank/DDBJ databases">
        <title>Identification and antibiotic profiling of Wohlfahrtiimonas chitiniclastica, an underestimated human pathogen.</title>
        <authorList>
            <person name="Kopf A."/>
            <person name="Bunk B."/>
            <person name="Coldewey S."/>
            <person name="Gunzer F."/>
            <person name="Riedel T."/>
            <person name="Schroettner P."/>
        </authorList>
    </citation>
    <scope>NUCLEOTIDE SEQUENCE</scope>
    <source>
        <strain evidence="13">DSM 100917</strain>
    </source>
</reference>
<dbReference type="InterPro" id="IPR048634">
    <property type="entry name" value="SecD_SecF_C"/>
</dbReference>
<evidence type="ECO:0000313" key="13">
    <source>
        <dbReference type="EMBL" id="MBS7823667.1"/>
    </source>
</evidence>
<dbReference type="GO" id="GO:0015450">
    <property type="term" value="F:protein-transporting ATPase activity"/>
    <property type="evidence" value="ECO:0007669"/>
    <property type="project" value="InterPro"/>
</dbReference>
<feature type="domain" description="SSD" evidence="12">
    <location>
        <begin position="780"/>
        <end position="920"/>
    </location>
</feature>
<evidence type="ECO:0000259" key="12">
    <source>
        <dbReference type="PROSITE" id="PS50156"/>
    </source>
</evidence>
<dbReference type="Pfam" id="PF21760">
    <property type="entry name" value="SecD_1st"/>
    <property type="match status" value="1"/>
</dbReference>
<feature type="transmembrane region" description="Helical" evidence="10">
    <location>
        <begin position="819"/>
        <end position="840"/>
    </location>
</feature>
<evidence type="ECO:0000313" key="14">
    <source>
        <dbReference type="Proteomes" id="UP000680020"/>
    </source>
</evidence>
<dbReference type="PRINTS" id="PR01755">
    <property type="entry name" value="SECFTRNLCASE"/>
</dbReference>
<protein>
    <recommendedName>
        <fullName evidence="10 11">Multifunctional fusion protein</fullName>
    </recommendedName>
    <domain>
        <recommendedName>
            <fullName evidence="10">Protein translocase subunit SecD</fullName>
        </recommendedName>
    </domain>
    <domain>
        <recommendedName>
            <fullName evidence="11">Protein-export membrane protein SecF</fullName>
        </recommendedName>
    </domain>
</protein>
<comment type="caution">
    <text evidence="13">The sequence shown here is derived from an EMBL/GenBank/DDBJ whole genome shotgun (WGS) entry which is preliminary data.</text>
</comment>
<feature type="transmembrane region" description="Helical" evidence="10">
    <location>
        <begin position="894"/>
        <end position="923"/>
    </location>
</feature>
<feature type="transmembrane region" description="Helical" evidence="10">
    <location>
        <begin position="552"/>
        <end position="578"/>
    </location>
</feature>
<dbReference type="Proteomes" id="UP000680020">
    <property type="component" value="Unassembled WGS sequence"/>
</dbReference>
<proteinExistence type="inferred from homology"/>
<feature type="transmembrane region" description="Helical" evidence="10">
    <location>
        <begin position="760"/>
        <end position="780"/>
    </location>
</feature>
<dbReference type="GO" id="GO:0065002">
    <property type="term" value="P:intracellular protein transmembrane transport"/>
    <property type="evidence" value="ECO:0007669"/>
    <property type="project" value="UniProtKB-UniRule"/>
</dbReference>
<dbReference type="SUPFAM" id="SSF82866">
    <property type="entry name" value="Multidrug efflux transporter AcrB transmembrane domain"/>
    <property type="match status" value="2"/>
</dbReference>
<dbReference type="PANTHER" id="PTHR30081">
    <property type="entry name" value="PROTEIN-EXPORT MEMBRANE PROTEIN SEC"/>
    <property type="match status" value="1"/>
</dbReference>
<evidence type="ECO:0000256" key="10">
    <source>
        <dbReference type="HAMAP-Rule" id="MF_01463"/>
    </source>
</evidence>